<accession>X1LCE3</accession>
<sequence>MRLNLFEANVRDYQGKVEVNKAIGNTLLSAYSEDFWWLNNGVTVVASQASLSGKTLVVEDPQIVNGLQTS</sequence>
<evidence type="ECO:0000259" key="1">
    <source>
        <dbReference type="Pfam" id="PF10592"/>
    </source>
</evidence>
<evidence type="ECO:0000313" key="2">
    <source>
        <dbReference type="EMBL" id="GAI16788.1"/>
    </source>
</evidence>
<organism evidence="2">
    <name type="scientific">marine sediment metagenome</name>
    <dbReference type="NCBI Taxonomy" id="412755"/>
    <lineage>
        <taxon>unclassified sequences</taxon>
        <taxon>metagenomes</taxon>
        <taxon>ecological metagenomes</taxon>
    </lineage>
</organism>
<dbReference type="InterPro" id="IPR018891">
    <property type="entry name" value="AIPR_C"/>
</dbReference>
<gene>
    <name evidence="2" type="ORF">S06H3_16466</name>
</gene>
<dbReference type="EMBL" id="BARV01008149">
    <property type="protein sequence ID" value="GAI16788.1"/>
    <property type="molecule type" value="Genomic_DNA"/>
</dbReference>
<dbReference type="AlphaFoldDB" id="X1LCE3"/>
<reference evidence="2" key="1">
    <citation type="journal article" date="2014" name="Front. Microbiol.">
        <title>High frequency of phylogenetically diverse reductive dehalogenase-homologous genes in deep subseafloor sedimentary metagenomes.</title>
        <authorList>
            <person name="Kawai M."/>
            <person name="Futagami T."/>
            <person name="Toyoda A."/>
            <person name="Takaki Y."/>
            <person name="Nishi S."/>
            <person name="Hori S."/>
            <person name="Arai W."/>
            <person name="Tsubouchi T."/>
            <person name="Morono Y."/>
            <person name="Uchiyama I."/>
            <person name="Ito T."/>
            <person name="Fujiyama A."/>
            <person name="Inagaki F."/>
            <person name="Takami H."/>
        </authorList>
    </citation>
    <scope>NUCLEOTIDE SEQUENCE</scope>
    <source>
        <strain evidence="2">Expedition CK06-06</strain>
    </source>
</reference>
<name>X1LCE3_9ZZZZ</name>
<proteinExistence type="predicted"/>
<protein>
    <recommendedName>
        <fullName evidence="1">Abortive phage infection protein C-terminal domain-containing protein</fullName>
    </recommendedName>
</protein>
<feature type="domain" description="Abortive phage infection protein C-terminal" evidence="1">
    <location>
        <begin position="6"/>
        <end position="69"/>
    </location>
</feature>
<feature type="non-terminal residue" evidence="2">
    <location>
        <position position="70"/>
    </location>
</feature>
<comment type="caution">
    <text evidence="2">The sequence shown here is derived from an EMBL/GenBank/DDBJ whole genome shotgun (WGS) entry which is preliminary data.</text>
</comment>
<dbReference type="Pfam" id="PF10592">
    <property type="entry name" value="AIPR"/>
    <property type="match status" value="1"/>
</dbReference>